<dbReference type="EMBL" id="CAMGYJ010000008">
    <property type="protein sequence ID" value="CAI0462080.1"/>
    <property type="molecule type" value="Genomic_DNA"/>
</dbReference>
<evidence type="ECO:0000313" key="2">
    <source>
        <dbReference type="EMBL" id="CAI0462080.1"/>
    </source>
</evidence>
<keyword evidence="3" id="KW-1185">Reference proteome</keyword>
<dbReference type="Proteomes" id="UP001154282">
    <property type="component" value="Unassembled WGS sequence"/>
</dbReference>
<accession>A0AAV0NU56</accession>
<name>A0AAV0NU56_9ROSI</name>
<feature type="non-terminal residue" evidence="2">
    <location>
        <position position="58"/>
    </location>
</feature>
<gene>
    <name evidence="2" type="ORF">LITE_LOCUS35211</name>
</gene>
<protein>
    <submittedName>
        <fullName evidence="2">Uncharacterized protein</fullName>
    </submittedName>
</protein>
<dbReference type="AlphaFoldDB" id="A0AAV0NU56"/>
<organism evidence="2 3">
    <name type="scientific">Linum tenue</name>
    <dbReference type="NCBI Taxonomy" id="586396"/>
    <lineage>
        <taxon>Eukaryota</taxon>
        <taxon>Viridiplantae</taxon>
        <taxon>Streptophyta</taxon>
        <taxon>Embryophyta</taxon>
        <taxon>Tracheophyta</taxon>
        <taxon>Spermatophyta</taxon>
        <taxon>Magnoliopsida</taxon>
        <taxon>eudicotyledons</taxon>
        <taxon>Gunneridae</taxon>
        <taxon>Pentapetalae</taxon>
        <taxon>rosids</taxon>
        <taxon>fabids</taxon>
        <taxon>Malpighiales</taxon>
        <taxon>Linaceae</taxon>
        <taxon>Linum</taxon>
    </lineage>
</organism>
<evidence type="ECO:0000256" key="1">
    <source>
        <dbReference type="SAM" id="MobiDB-lite"/>
    </source>
</evidence>
<evidence type="ECO:0000313" key="3">
    <source>
        <dbReference type="Proteomes" id="UP001154282"/>
    </source>
</evidence>
<feature type="region of interest" description="Disordered" evidence="1">
    <location>
        <begin position="15"/>
        <end position="58"/>
    </location>
</feature>
<reference evidence="2" key="1">
    <citation type="submission" date="2022-08" db="EMBL/GenBank/DDBJ databases">
        <authorList>
            <person name="Gutierrez-Valencia J."/>
        </authorList>
    </citation>
    <scope>NUCLEOTIDE SEQUENCE</scope>
</reference>
<sequence>MHLLRENRDILWVEGFPEPQIPAETQPEEVQPEVPEGEAGEDIHPEDVDAAADPPQTH</sequence>
<comment type="caution">
    <text evidence="2">The sequence shown here is derived from an EMBL/GenBank/DDBJ whole genome shotgun (WGS) entry which is preliminary data.</text>
</comment>
<feature type="compositionally biased region" description="Acidic residues" evidence="1">
    <location>
        <begin position="26"/>
        <end position="40"/>
    </location>
</feature>
<proteinExistence type="predicted"/>